<dbReference type="InterPro" id="IPR001851">
    <property type="entry name" value="ABC_transp_permease"/>
</dbReference>
<dbReference type="PANTHER" id="PTHR11795:SF442">
    <property type="entry name" value="ABC TRANSPORTER ATP-BINDING PROTEIN"/>
    <property type="match status" value="1"/>
</dbReference>
<evidence type="ECO:0000256" key="8">
    <source>
        <dbReference type="ARBA" id="ARBA00037998"/>
    </source>
</evidence>
<keyword evidence="7 9" id="KW-0472">Membrane</keyword>
<dbReference type="GO" id="GO:0005886">
    <property type="term" value="C:plasma membrane"/>
    <property type="evidence" value="ECO:0007669"/>
    <property type="project" value="UniProtKB-SubCell"/>
</dbReference>
<dbReference type="InterPro" id="IPR052157">
    <property type="entry name" value="BCAA_transport_permease"/>
</dbReference>
<keyword evidence="3" id="KW-1003">Cell membrane</keyword>
<protein>
    <submittedName>
        <fullName evidence="10">Branched-chain amino acid ABC transporter permease</fullName>
    </submittedName>
</protein>
<name>A0A7C5L6W7_CALS0</name>
<organism evidence="10">
    <name type="scientific">Caldiarchaeum subterraneum</name>
    <dbReference type="NCBI Taxonomy" id="311458"/>
    <lineage>
        <taxon>Archaea</taxon>
        <taxon>Nitrososphaerota</taxon>
        <taxon>Candidatus Caldarchaeales</taxon>
        <taxon>Candidatus Caldarchaeaceae</taxon>
        <taxon>Candidatus Caldarchaeum</taxon>
    </lineage>
</organism>
<keyword evidence="2" id="KW-0813">Transport</keyword>
<proteinExistence type="inferred from homology"/>
<comment type="similarity">
    <text evidence="8">Belongs to the binding-protein-dependent transport system permease family. LivHM subfamily.</text>
</comment>
<evidence type="ECO:0000256" key="4">
    <source>
        <dbReference type="ARBA" id="ARBA00022692"/>
    </source>
</evidence>
<dbReference type="Pfam" id="PF02653">
    <property type="entry name" value="BPD_transp_2"/>
    <property type="match status" value="1"/>
</dbReference>
<keyword evidence="5" id="KW-0029">Amino-acid transport</keyword>
<feature type="transmembrane region" description="Helical" evidence="9">
    <location>
        <begin position="140"/>
        <end position="160"/>
    </location>
</feature>
<feature type="transmembrane region" description="Helical" evidence="9">
    <location>
        <begin position="223"/>
        <end position="243"/>
    </location>
</feature>
<dbReference type="CDD" id="cd06582">
    <property type="entry name" value="TM_PBP1_LivH_like"/>
    <property type="match status" value="1"/>
</dbReference>
<comment type="subcellular location">
    <subcellularLocation>
        <location evidence="1">Cell membrane</location>
        <topology evidence="1">Multi-pass membrane protein</topology>
    </subcellularLocation>
</comment>
<dbReference type="EMBL" id="DRWN01000022">
    <property type="protein sequence ID" value="HHK68025.1"/>
    <property type="molecule type" value="Genomic_DNA"/>
</dbReference>
<dbReference type="GO" id="GO:0006865">
    <property type="term" value="P:amino acid transport"/>
    <property type="evidence" value="ECO:0007669"/>
    <property type="project" value="UniProtKB-KW"/>
</dbReference>
<evidence type="ECO:0000256" key="1">
    <source>
        <dbReference type="ARBA" id="ARBA00004651"/>
    </source>
</evidence>
<evidence type="ECO:0000256" key="6">
    <source>
        <dbReference type="ARBA" id="ARBA00022989"/>
    </source>
</evidence>
<feature type="transmembrane region" description="Helical" evidence="9">
    <location>
        <begin position="61"/>
        <end position="81"/>
    </location>
</feature>
<evidence type="ECO:0000256" key="5">
    <source>
        <dbReference type="ARBA" id="ARBA00022970"/>
    </source>
</evidence>
<reference evidence="10" key="1">
    <citation type="journal article" date="2020" name="mSystems">
        <title>Genome- and Community-Level Interaction Insights into Carbon Utilization and Element Cycling Functions of Hydrothermarchaeota in Hydrothermal Sediment.</title>
        <authorList>
            <person name="Zhou Z."/>
            <person name="Liu Y."/>
            <person name="Xu W."/>
            <person name="Pan J."/>
            <person name="Luo Z.H."/>
            <person name="Li M."/>
        </authorList>
    </citation>
    <scope>NUCLEOTIDE SEQUENCE [LARGE SCALE GENOMIC DNA]</scope>
    <source>
        <strain evidence="10">SpSt-1056</strain>
    </source>
</reference>
<dbReference type="PANTHER" id="PTHR11795">
    <property type="entry name" value="BRANCHED-CHAIN AMINO ACID TRANSPORT SYSTEM PERMEASE PROTEIN LIVH"/>
    <property type="match status" value="1"/>
</dbReference>
<sequence length="286" mass="31704">MLETILYQLFTGVFRASYYWLIASGLTLIFGVTRVVNFAHATFFVLGGYVALTVYELTNNFIATVLISALVVSLVAVLSETSLLRPLYRIESIYQLLMTFALTLIINDLSKFIWGAESRSIPLPKELSTIVSVGTRPFPLFYFLVIGLSIASLFLLYYLIEKTFWGLKVRATWRDIFVAESLRINTRRIFTATFFIGSLLAGFGGATMVAFTPVAPGLGDSLIITAFIIVVIAGLGNLFGAFVSSLMIGMLESLLVLYIPEVDILLIFVIMTAVLLVRPWGIFGER</sequence>
<comment type="caution">
    <text evidence="10">The sequence shown here is derived from an EMBL/GenBank/DDBJ whole genome shotgun (WGS) entry which is preliminary data.</text>
</comment>
<dbReference type="GO" id="GO:0022857">
    <property type="term" value="F:transmembrane transporter activity"/>
    <property type="evidence" value="ECO:0007669"/>
    <property type="project" value="InterPro"/>
</dbReference>
<evidence type="ECO:0000256" key="9">
    <source>
        <dbReference type="SAM" id="Phobius"/>
    </source>
</evidence>
<feature type="transmembrane region" description="Helical" evidence="9">
    <location>
        <begin position="93"/>
        <end position="114"/>
    </location>
</feature>
<accession>A0A7C5L6W7</accession>
<feature type="transmembrane region" description="Helical" evidence="9">
    <location>
        <begin position="189"/>
        <end position="211"/>
    </location>
</feature>
<evidence type="ECO:0000256" key="7">
    <source>
        <dbReference type="ARBA" id="ARBA00023136"/>
    </source>
</evidence>
<evidence type="ECO:0000256" key="3">
    <source>
        <dbReference type="ARBA" id="ARBA00022475"/>
    </source>
</evidence>
<keyword evidence="6 9" id="KW-1133">Transmembrane helix</keyword>
<keyword evidence="4 9" id="KW-0812">Transmembrane</keyword>
<evidence type="ECO:0000256" key="2">
    <source>
        <dbReference type="ARBA" id="ARBA00022448"/>
    </source>
</evidence>
<evidence type="ECO:0000313" key="10">
    <source>
        <dbReference type="EMBL" id="HHK68025.1"/>
    </source>
</evidence>
<dbReference type="AlphaFoldDB" id="A0A7C5L6W7"/>
<gene>
    <name evidence="10" type="ORF">ENM11_02570</name>
</gene>
<feature type="transmembrane region" description="Helical" evidence="9">
    <location>
        <begin position="255"/>
        <end position="277"/>
    </location>
</feature>